<dbReference type="PANTHER" id="PTHR24198:SF165">
    <property type="entry name" value="ANKYRIN REPEAT-CONTAINING PROTEIN-RELATED"/>
    <property type="match status" value="1"/>
</dbReference>
<dbReference type="Gene3D" id="1.25.40.20">
    <property type="entry name" value="Ankyrin repeat-containing domain"/>
    <property type="match status" value="2"/>
</dbReference>
<dbReference type="InterPro" id="IPR036770">
    <property type="entry name" value="Ankyrin_rpt-contain_sf"/>
</dbReference>
<feature type="region of interest" description="Disordered" evidence="4">
    <location>
        <begin position="1"/>
        <end position="34"/>
    </location>
</feature>
<feature type="repeat" description="ANK" evidence="3">
    <location>
        <begin position="280"/>
        <end position="308"/>
    </location>
</feature>
<protein>
    <submittedName>
        <fullName evidence="5">Uncharacterized protein</fullName>
    </submittedName>
</protein>
<dbReference type="Proteomes" id="UP000479190">
    <property type="component" value="Unassembled WGS sequence"/>
</dbReference>
<evidence type="ECO:0000313" key="5">
    <source>
        <dbReference type="EMBL" id="CAB0041462.1"/>
    </source>
</evidence>
<sequence>MSSTSSSSSSSSSSSGSESESNGHDQTDEHVGFFRTPRIRTNDNDFLNELKSIRNIFNWDVETERSKFYDRFLFLIRNWRGQLPKFEEIFRPEQIDWLLMESKKSDDRHEKDLLVDFVIKSGYKDKPEVDEDGRPLLHRNTPIHGESEDSLFIRNLFKIYNKFGVNYIDEVGYTHFHAACRCGCEKVVKKFLKLGQDPNVIAPETGDSPLHLALDSGDKRIAKLLLRSGADPNSVNEDGLTPLHIICKKESYSDDKTAGLFFKIVDKQDLQVQIDARDNLGRTPLQLAVANILPDVVDSLLDRGADLSSFVFPTESYFGEYCKGWLHEYPVESIITLACEALIVVERLEKRGYELDRNDALTIMKYFADDGAFFEFSTNIDGRWFDVNYTDESGLSHFHAACKFGCYDIIEKFLEASQDPNCIWQETGDTPLHVTLARTSYLRNSKVVELLMRNDADPKLPNLKGLTPLHLVCSRDGGDDELVNMFFKIIDEKHQTLQIDALDKLGRTPLQLAVASHLPEAVEVLLDRGADLSHFVFPAESYFGQVFDRESEFGNLYAMGQASKAMLIVERLKKRGYELKQSDAMTIMKSFAKNGLFEKTADLDTSWYDDEDFESEAKEWIFNSSLSLYDLVRLQPKEAEEVFSYTNYREVMDTNYSEDYWYLPEEVRDACTAQLTEIVIRKFCRRWVLDSFLELTRYRLPNLCCEMIISKLNNEDSWRICLAATSQSSLMYFEFHSKEAYVIVGQYADDERRQESRRRRDQIVDAEEHTGVVGAEIDEGRYRARGDGPVDGGAGDHEDGRVDGLAAAEAQAEGEQCLAPGAHQVGEFAHAREGHALGAQQPVGQHREQVGEYHAGHVGTTRQQTRQQKKQQHESIDLEEQRFSIELYAYISDVPAVDVFEVRGRLSHEGDEAPDATPVGDDRHPERAGRHDGSPGYPLVRPLRVLGLGFVVVLVHFRIVGGQTLADVVLLAFQYSRMLLGRVVHEKQPKHIPARKNSDSKFLFHSIILSICIENELTKRYR</sequence>
<dbReference type="SUPFAM" id="SSF48403">
    <property type="entry name" value="Ankyrin repeat"/>
    <property type="match status" value="2"/>
</dbReference>
<feature type="compositionally biased region" description="Basic and acidic residues" evidence="4">
    <location>
        <begin position="778"/>
        <end position="797"/>
    </location>
</feature>
<dbReference type="AlphaFoldDB" id="A0A6H5IX42"/>
<keyword evidence="1" id="KW-0677">Repeat</keyword>
<feature type="repeat" description="ANK" evidence="3">
    <location>
        <begin position="427"/>
        <end position="463"/>
    </location>
</feature>
<dbReference type="PROSITE" id="PS50297">
    <property type="entry name" value="ANK_REP_REGION"/>
    <property type="match status" value="3"/>
</dbReference>
<feature type="region of interest" description="Disordered" evidence="4">
    <location>
        <begin position="777"/>
        <end position="797"/>
    </location>
</feature>
<dbReference type="PANTHER" id="PTHR24198">
    <property type="entry name" value="ANKYRIN REPEAT AND PROTEIN KINASE DOMAIN-CONTAINING PROTEIN"/>
    <property type="match status" value="1"/>
</dbReference>
<dbReference type="Pfam" id="PF12796">
    <property type="entry name" value="Ank_2"/>
    <property type="match status" value="2"/>
</dbReference>
<evidence type="ECO:0000256" key="2">
    <source>
        <dbReference type="ARBA" id="ARBA00023043"/>
    </source>
</evidence>
<dbReference type="EMBL" id="CADCXV010001116">
    <property type="protein sequence ID" value="CAB0041462.1"/>
    <property type="molecule type" value="Genomic_DNA"/>
</dbReference>
<evidence type="ECO:0000313" key="6">
    <source>
        <dbReference type="Proteomes" id="UP000479190"/>
    </source>
</evidence>
<gene>
    <name evidence="5" type="ORF">TBRA_LOCUS13130</name>
</gene>
<feature type="compositionally biased region" description="Basic and acidic residues" evidence="4">
    <location>
        <begin position="920"/>
        <end position="933"/>
    </location>
</feature>
<evidence type="ECO:0000256" key="1">
    <source>
        <dbReference type="ARBA" id="ARBA00022737"/>
    </source>
</evidence>
<keyword evidence="6" id="KW-1185">Reference proteome</keyword>
<organism evidence="5 6">
    <name type="scientific">Trichogramma brassicae</name>
    <dbReference type="NCBI Taxonomy" id="86971"/>
    <lineage>
        <taxon>Eukaryota</taxon>
        <taxon>Metazoa</taxon>
        <taxon>Ecdysozoa</taxon>
        <taxon>Arthropoda</taxon>
        <taxon>Hexapoda</taxon>
        <taxon>Insecta</taxon>
        <taxon>Pterygota</taxon>
        <taxon>Neoptera</taxon>
        <taxon>Endopterygota</taxon>
        <taxon>Hymenoptera</taxon>
        <taxon>Apocrita</taxon>
        <taxon>Proctotrupomorpha</taxon>
        <taxon>Chalcidoidea</taxon>
        <taxon>Trichogrammatidae</taxon>
        <taxon>Trichogramma</taxon>
    </lineage>
</organism>
<dbReference type="InterPro" id="IPR002110">
    <property type="entry name" value="Ankyrin_rpt"/>
</dbReference>
<name>A0A6H5IX42_9HYME</name>
<feature type="compositionally biased region" description="Basic and acidic residues" evidence="4">
    <location>
        <begin position="21"/>
        <end position="32"/>
    </location>
</feature>
<evidence type="ECO:0000256" key="4">
    <source>
        <dbReference type="SAM" id="MobiDB-lite"/>
    </source>
</evidence>
<feature type="repeat" description="ANK" evidence="3">
    <location>
        <begin position="505"/>
        <end position="533"/>
    </location>
</feature>
<dbReference type="PROSITE" id="PS50088">
    <property type="entry name" value="ANK_REPEAT"/>
    <property type="match status" value="4"/>
</dbReference>
<keyword evidence="2 3" id="KW-0040">ANK repeat</keyword>
<dbReference type="OrthoDB" id="194358at2759"/>
<feature type="compositionally biased region" description="Low complexity" evidence="4">
    <location>
        <begin position="1"/>
        <end position="20"/>
    </location>
</feature>
<proteinExistence type="predicted"/>
<feature type="region of interest" description="Disordered" evidence="4">
    <location>
        <begin position="908"/>
        <end position="935"/>
    </location>
</feature>
<reference evidence="5 6" key="1">
    <citation type="submission" date="2020-02" db="EMBL/GenBank/DDBJ databases">
        <authorList>
            <person name="Ferguson B K."/>
        </authorList>
    </citation>
    <scope>NUCLEOTIDE SEQUENCE [LARGE SCALE GENOMIC DNA]</scope>
</reference>
<accession>A0A6H5IX42</accession>
<evidence type="ECO:0000256" key="3">
    <source>
        <dbReference type="PROSITE-ProRule" id="PRU00023"/>
    </source>
</evidence>
<dbReference type="SMART" id="SM00248">
    <property type="entry name" value="ANK"/>
    <property type="match status" value="8"/>
</dbReference>
<feature type="repeat" description="ANK" evidence="3">
    <location>
        <begin position="205"/>
        <end position="237"/>
    </location>
</feature>